<sequence>MSTVRWGVKKNDLFLFLTEITLPIIVLLRRRRCIKPIAGPNQGRYSELPPSDLLSAVLLAATSFAIPVAQNGTGLGAALTNIANSFVVVSEDVELEPHPTSSGGHGEESVVPEAQSVLHLESANVLPSLVHIALTPDEHRIKAETAELVYTNDTDAQGVVKITIVSEEEDFSGDSTTDKATVREEGDDAVTTEETTTEVDDELTTLQPQSSSSSSATTVGSTAPPEPILTVLGADEVDKDREDEIKENIKEVEAMPVILTVGV</sequence>
<dbReference type="AlphaFoldDB" id="A0A182TW06"/>
<accession>A0A182TW06</accession>
<evidence type="ECO:0000313" key="3">
    <source>
        <dbReference type="Proteomes" id="UP000075902"/>
    </source>
</evidence>
<protein>
    <submittedName>
        <fullName evidence="2">Uncharacterized protein</fullName>
    </submittedName>
</protein>
<reference evidence="2" key="2">
    <citation type="submission" date="2020-05" db="UniProtKB">
        <authorList>
            <consortium name="EnsemblMetazoa"/>
        </authorList>
    </citation>
    <scope>IDENTIFICATION</scope>
    <source>
        <strain evidence="2">CM1001059</strain>
    </source>
</reference>
<feature type="region of interest" description="Disordered" evidence="1">
    <location>
        <begin position="169"/>
        <end position="240"/>
    </location>
</feature>
<feature type="compositionally biased region" description="Acidic residues" evidence="1">
    <location>
        <begin position="185"/>
        <end position="203"/>
    </location>
</feature>
<evidence type="ECO:0000313" key="2">
    <source>
        <dbReference type="EnsemblMetazoa" id="AMEC009298-PA"/>
    </source>
</evidence>
<proteinExistence type="predicted"/>
<keyword evidence="3" id="KW-1185">Reference proteome</keyword>
<dbReference type="VEuPathDB" id="VectorBase:AMEC009298"/>
<reference evidence="3" key="1">
    <citation type="submission" date="2014-01" db="EMBL/GenBank/DDBJ databases">
        <title>The Genome Sequence of Anopheles melas CM1001059_A (V2).</title>
        <authorList>
            <consortium name="The Broad Institute Genomics Platform"/>
            <person name="Neafsey D.E."/>
            <person name="Besansky N."/>
            <person name="Howell P."/>
            <person name="Walton C."/>
            <person name="Young S.K."/>
            <person name="Zeng Q."/>
            <person name="Gargeya S."/>
            <person name="Fitzgerald M."/>
            <person name="Haas B."/>
            <person name="Abouelleil A."/>
            <person name="Allen A.W."/>
            <person name="Alvarado L."/>
            <person name="Arachchi H.M."/>
            <person name="Berlin A.M."/>
            <person name="Chapman S.B."/>
            <person name="Gainer-Dewar J."/>
            <person name="Goldberg J."/>
            <person name="Griggs A."/>
            <person name="Gujja S."/>
            <person name="Hansen M."/>
            <person name="Howarth C."/>
            <person name="Imamovic A."/>
            <person name="Ireland A."/>
            <person name="Larimer J."/>
            <person name="McCowan C."/>
            <person name="Murphy C."/>
            <person name="Pearson M."/>
            <person name="Poon T.W."/>
            <person name="Priest M."/>
            <person name="Roberts A."/>
            <person name="Saif S."/>
            <person name="Shea T."/>
            <person name="Sisk P."/>
            <person name="Sykes S."/>
            <person name="Wortman J."/>
            <person name="Nusbaum C."/>
            <person name="Birren B."/>
        </authorList>
    </citation>
    <scope>NUCLEOTIDE SEQUENCE [LARGE SCALE GENOMIC DNA]</scope>
    <source>
        <strain evidence="3">CM1001059</strain>
    </source>
</reference>
<dbReference type="EnsemblMetazoa" id="AMEC009298-RA">
    <property type="protein sequence ID" value="AMEC009298-PA"/>
    <property type="gene ID" value="AMEC009298"/>
</dbReference>
<evidence type="ECO:0000256" key="1">
    <source>
        <dbReference type="SAM" id="MobiDB-lite"/>
    </source>
</evidence>
<feature type="compositionally biased region" description="Low complexity" evidence="1">
    <location>
        <begin position="204"/>
        <end position="223"/>
    </location>
</feature>
<organism evidence="2 3">
    <name type="scientific">Anopheles melas</name>
    <dbReference type="NCBI Taxonomy" id="34690"/>
    <lineage>
        <taxon>Eukaryota</taxon>
        <taxon>Metazoa</taxon>
        <taxon>Ecdysozoa</taxon>
        <taxon>Arthropoda</taxon>
        <taxon>Hexapoda</taxon>
        <taxon>Insecta</taxon>
        <taxon>Pterygota</taxon>
        <taxon>Neoptera</taxon>
        <taxon>Endopterygota</taxon>
        <taxon>Diptera</taxon>
        <taxon>Nematocera</taxon>
        <taxon>Culicoidea</taxon>
        <taxon>Culicidae</taxon>
        <taxon>Anophelinae</taxon>
        <taxon>Anopheles</taxon>
    </lineage>
</organism>
<name>A0A182TW06_9DIPT</name>
<dbReference type="Proteomes" id="UP000075902">
    <property type="component" value="Unassembled WGS sequence"/>
</dbReference>